<dbReference type="AlphaFoldDB" id="G0NJ47"/>
<reference evidence="2" key="1">
    <citation type="submission" date="2011-07" db="EMBL/GenBank/DDBJ databases">
        <authorList>
            <consortium name="Caenorhabditis brenneri Sequencing and Analysis Consortium"/>
            <person name="Wilson R.K."/>
        </authorList>
    </citation>
    <scope>NUCLEOTIDE SEQUENCE [LARGE SCALE GENOMIC DNA]</scope>
    <source>
        <strain evidence="2">PB2801</strain>
    </source>
</reference>
<dbReference type="eggNOG" id="ENOG502TG3D">
    <property type="taxonomic scope" value="Eukaryota"/>
</dbReference>
<proteinExistence type="predicted"/>
<organism evidence="2">
    <name type="scientific">Caenorhabditis brenneri</name>
    <name type="common">Nematode worm</name>
    <dbReference type="NCBI Taxonomy" id="135651"/>
    <lineage>
        <taxon>Eukaryota</taxon>
        <taxon>Metazoa</taxon>
        <taxon>Ecdysozoa</taxon>
        <taxon>Nematoda</taxon>
        <taxon>Chromadorea</taxon>
        <taxon>Rhabditida</taxon>
        <taxon>Rhabditina</taxon>
        <taxon>Rhabditomorpha</taxon>
        <taxon>Rhabditoidea</taxon>
        <taxon>Rhabditidae</taxon>
        <taxon>Peloderinae</taxon>
        <taxon>Caenorhabditis</taxon>
    </lineage>
</organism>
<dbReference type="OrthoDB" id="5775938at2759"/>
<protein>
    <submittedName>
        <fullName evidence="1">Uncharacterized protein</fullName>
    </submittedName>
</protein>
<dbReference type="InParanoid" id="G0NJ47"/>
<name>G0NJ47_CAEBE</name>
<dbReference type="EMBL" id="GL379893">
    <property type="protein sequence ID" value="EGT32082.1"/>
    <property type="molecule type" value="Genomic_DNA"/>
</dbReference>
<dbReference type="HOGENOM" id="CLU_033014_0_0_1"/>
<accession>G0NJ47</accession>
<gene>
    <name evidence="1" type="ORF">CAEBREN_26065</name>
</gene>
<evidence type="ECO:0000313" key="2">
    <source>
        <dbReference type="Proteomes" id="UP000008068"/>
    </source>
</evidence>
<keyword evidence="2" id="KW-1185">Reference proteome</keyword>
<dbReference type="Proteomes" id="UP000008068">
    <property type="component" value="Unassembled WGS sequence"/>
</dbReference>
<sequence length="634" mass="74452">MGDESAGILTKKEKPEEVIVSFCPVNGKFQCFLFKQPGFLPNHEQRFKMDSFTWSIMPYKYERDGKLGVDIIINVYGVTPGTFLFTEFTLHQPGTEKQRFEHVFDYNRNSFIYRRALTIPKACDLASSYSHFRFLRDREDDEPNDGEEAKNWKRELPCEWMHDGEHYSPKTDHSQFLNDLYVMEDCKMSFVYYFTVEAVQKMTFRPPQKAIVWPKASITARYLNGRSIAVDGSWFSNWPGFKKFMHNVDLLSPEDFEDFMDILGVYYHSWSISHHKIQDLVRVAEKFGFYDFPQSQLMVGNVDVYFSSMRSVIFASPNHPLLKNTHKASDQIISKFGHSENFSFSLRHIWHDDYSGPPVFKCYKTQNGMAWSVNIHRKTFSKKEYLCVSLMLNGPYKEDENQLWRVEFLPAKHSSIGKLPKREHTRVLNTVQRTICFPTCWLWADVVKEMGRNGPFNFSLKTQFNTLTGWRWDAVAGNIPATGVINGHLQVGKHQYAINLDMIQELCGKLRDEWVPMNGKQNCMELDLDPSDVMHFLDHLYHSSKFYTVDKWKRILKVAQATHCDPVVDQFERALLRTEAQKVRDKTFNDNYSLDYLRFNIEMRDQFQLQTLDDFLRSHPDPIMKLFDNDNCYS</sequence>
<evidence type="ECO:0000313" key="1">
    <source>
        <dbReference type="EMBL" id="EGT32082.1"/>
    </source>
</evidence>